<dbReference type="UniPathway" id="UPA00115">
    <property type="reaction ID" value="UER00414"/>
</dbReference>
<reference evidence="1 2" key="1">
    <citation type="journal article" date="2018" name="Front. Plant Sci.">
        <title>Red Clover (Trifolium pratense) and Zigzag Clover (T. medium) - A Picture of Genomic Similarities and Differences.</title>
        <authorList>
            <person name="Dluhosova J."/>
            <person name="Istvanek J."/>
            <person name="Nedelnik J."/>
            <person name="Repkova J."/>
        </authorList>
    </citation>
    <scope>NUCLEOTIDE SEQUENCE [LARGE SCALE GENOMIC DNA]</scope>
    <source>
        <strain evidence="2">cv. 10/8</strain>
        <tissue evidence="1">Leaf</tissue>
    </source>
</reference>
<evidence type="ECO:0000313" key="1">
    <source>
        <dbReference type="EMBL" id="MCI23345.1"/>
    </source>
</evidence>
<dbReference type="Gene3D" id="3.20.20.70">
    <property type="entry name" value="Aldolase class I"/>
    <property type="match status" value="1"/>
</dbReference>
<organism evidence="1 2">
    <name type="scientific">Trifolium medium</name>
    <dbReference type="NCBI Taxonomy" id="97028"/>
    <lineage>
        <taxon>Eukaryota</taxon>
        <taxon>Viridiplantae</taxon>
        <taxon>Streptophyta</taxon>
        <taxon>Embryophyta</taxon>
        <taxon>Tracheophyta</taxon>
        <taxon>Spermatophyta</taxon>
        <taxon>Magnoliopsida</taxon>
        <taxon>eudicotyledons</taxon>
        <taxon>Gunneridae</taxon>
        <taxon>Pentapetalae</taxon>
        <taxon>rosids</taxon>
        <taxon>fabids</taxon>
        <taxon>Fabales</taxon>
        <taxon>Fabaceae</taxon>
        <taxon>Papilionoideae</taxon>
        <taxon>50 kb inversion clade</taxon>
        <taxon>NPAAA clade</taxon>
        <taxon>Hologalegina</taxon>
        <taxon>IRL clade</taxon>
        <taxon>Trifolieae</taxon>
        <taxon>Trifolium</taxon>
    </lineage>
</organism>
<dbReference type="GO" id="GO:0006098">
    <property type="term" value="P:pentose-phosphate shunt"/>
    <property type="evidence" value="ECO:0007669"/>
    <property type="project" value="UniProtKB-UniPathway"/>
</dbReference>
<evidence type="ECO:0000313" key="2">
    <source>
        <dbReference type="Proteomes" id="UP000265520"/>
    </source>
</evidence>
<dbReference type="EMBL" id="LXQA010135551">
    <property type="protein sequence ID" value="MCI23345.1"/>
    <property type="molecule type" value="Genomic_DNA"/>
</dbReference>
<dbReference type="PROSITE" id="PS01054">
    <property type="entry name" value="TRANSALDOLASE_1"/>
    <property type="match status" value="1"/>
</dbReference>
<dbReference type="Proteomes" id="UP000265520">
    <property type="component" value="Unassembled WGS sequence"/>
</dbReference>
<keyword evidence="2" id="KW-1185">Reference proteome</keyword>
<dbReference type="GO" id="GO:0005975">
    <property type="term" value="P:carbohydrate metabolic process"/>
    <property type="evidence" value="ECO:0007669"/>
    <property type="project" value="InterPro"/>
</dbReference>
<comment type="caution">
    <text evidence="1">The sequence shown here is derived from an EMBL/GenBank/DDBJ whole genome shotgun (WGS) entry which is preliminary data.</text>
</comment>
<accession>A0A392QJ78</accession>
<sequence length="68" mass="7662">MNNSNVTSTRTILHDLYEKQRQSPYYDNLCRPISDLVPFIASGIKGVTTNPAIFEKAISLSNAYNQQL</sequence>
<dbReference type="AlphaFoldDB" id="A0A392QJ78"/>
<dbReference type="InterPro" id="IPR013785">
    <property type="entry name" value="Aldolase_TIM"/>
</dbReference>
<dbReference type="InterPro" id="IPR018225">
    <property type="entry name" value="Transaldolase_AS"/>
</dbReference>
<name>A0A392QJ78_9FABA</name>
<proteinExistence type="predicted"/>
<feature type="non-terminal residue" evidence="1">
    <location>
        <position position="68"/>
    </location>
</feature>
<protein>
    <submittedName>
        <fullName evidence="1">Transaldolase family protein</fullName>
    </submittedName>
</protein>